<evidence type="ECO:0000313" key="4">
    <source>
        <dbReference type="Proteomes" id="UP001352263"/>
    </source>
</evidence>
<dbReference type="Proteomes" id="UP001352263">
    <property type="component" value="Unassembled WGS sequence"/>
</dbReference>
<feature type="signal peptide" evidence="2">
    <location>
        <begin position="1"/>
        <end position="17"/>
    </location>
</feature>
<dbReference type="RefSeq" id="WP_326509625.1">
    <property type="nucleotide sequence ID" value="NZ_JAWIIV010000041.1"/>
</dbReference>
<reference evidence="3 4" key="1">
    <citation type="submission" date="2023-10" db="EMBL/GenBank/DDBJ databases">
        <title>Noviherbaspirillum sp. CPCC 100848 genome assembly.</title>
        <authorList>
            <person name="Li X.Y."/>
            <person name="Fang X.M."/>
        </authorList>
    </citation>
    <scope>NUCLEOTIDE SEQUENCE [LARGE SCALE GENOMIC DNA]</scope>
    <source>
        <strain evidence="3 4">CPCC 100848</strain>
    </source>
</reference>
<dbReference type="EMBL" id="JAWIIV010000041">
    <property type="protein sequence ID" value="MEC4723000.1"/>
    <property type="molecule type" value="Genomic_DNA"/>
</dbReference>
<evidence type="ECO:0000256" key="2">
    <source>
        <dbReference type="SAM" id="SignalP"/>
    </source>
</evidence>
<comment type="caution">
    <text evidence="3">The sequence shown here is derived from an EMBL/GenBank/DDBJ whole genome shotgun (WGS) entry which is preliminary data.</text>
</comment>
<keyword evidence="4" id="KW-1185">Reference proteome</keyword>
<accession>A0ABU6JHI3</accession>
<keyword evidence="2" id="KW-0732">Signal</keyword>
<proteinExistence type="predicted"/>
<feature type="region of interest" description="Disordered" evidence="1">
    <location>
        <begin position="18"/>
        <end position="38"/>
    </location>
</feature>
<evidence type="ECO:0000256" key="1">
    <source>
        <dbReference type="SAM" id="MobiDB-lite"/>
    </source>
</evidence>
<organism evidence="3 4">
    <name type="scientific">Noviherbaspirillum album</name>
    <dbReference type="NCBI Taxonomy" id="3080276"/>
    <lineage>
        <taxon>Bacteria</taxon>
        <taxon>Pseudomonadati</taxon>
        <taxon>Pseudomonadota</taxon>
        <taxon>Betaproteobacteria</taxon>
        <taxon>Burkholderiales</taxon>
        <taxon>Oxalobacteraceae</taxon>
        <taxon>Noviherbaspirillum</taxon>
    </lineage>
</organism>
<gene>
    <name evidence="3" type="ORF">RY831_27960</name>
</gene>
<sequence length="119" mass="12511">MAVVCASCLSMAQAAIAQGMPDPTRPPSIVSEPERNQDGAAALPQVQSILISPTRRVATIDGRTVRVGDMVGDARVARILENEVVLSRGQERQVLKLFPGIEKQRAPGGKNARAGSGVP</sequence>
<evidence type="ECO:0000313" key="3">
    <source>
        <dbReference type="EMBL" id="MEC4723000.1"/>
    </source>
</evidence>
<protein>
    <submittedName>
        <fullName evidence="3">MSHA biogenesis protein MshK</fullName>
    </submittedName>
</protein>
<feature type="chain" id="PRO_5046669072" evidence="2">
    <location>
        <begin position="18"/>
        <end position="119"/>
    </location>
</feature>
<name>A0ABU6JHI3_9BURK</name>